<dbReference type="OrthoDB" id="107732at2759"/>
<evidence type="ECO:0000313" key="3">
    <source>
        <dbReference type="Proteomes" id="UP001165121"/>
    </source>
</evidence>
<feature type="compositionally biased region" description="Polar residues" evidence="1">
    <location>
        <begin position="109"/>
        <end position="126"/>
    </location>
</feature>
<keyword evidence="3" id="KW-1185">Reference proteome</keyword>
<protein>
    <submittedName>
        <fullName evidence="2">Unnamed protein product</fullName>
    </submittedName>
</protein>
<dbReference type="AlphaFoldDB" id="A0A9W6XIU4"/>
<reference evidence="2" key="1">
    <citation type="submission" date="2023-04" db="EMBL/GenBank/DDBJ databases">
        <title>Phytophthora fragariaefolia NBRC 109709.</title>
        <authorList>
            <person name="Ichikawa N."/>
            <person name="Sato H."/>
            <person name="Tonouchi N."/>
        </authorList>
    </citation>
    <scope>NUCLEOTIDE SEQUENCE</scope>
    <source>
        <strain evidence="2">NBRC 109709</strain>
    </source>
</reference>
<sequence length="248" mass="27416">MELPSLSIVDDEELMEEALAILDSVDIERLGASALVPTRTLPEPRAGQHATATDEDLLKTAIQAVHAAYPQHGQQQLNNSKSPNQQQKTATTNQDERGSARPALHVSTAAASTGNIKPVSRRNSGGRTRMREQLIQLRSVVQKMENHLETLRSPRSPRFIDTTDKSDVVLVTDENDSTRINGKTSETDISDDAAVWRNIAMQQFHARRKAEQQNVELRESLEAQIQLSKQVESLLQAHPMDPVSASCV</sequence>
<feature type="compositionally biased region" description="Polar residues" evidence="1">
    <location>
        <begin position="72"/>
        <end position="93"/>
    </location>
</feature>
<evidence type="ECO:0000256" key="1">
    <source>
        <dbReference type="SAM" id="MobiDB-lite"/>
    </source>
</evidence>
<organism evidence="2 3">
    <name type="scientific">Phytophthora fragariaefolia</name>
    <dbReference type="NCBI Taxonomy" id="1490495"/>
    <lineage>
        <taxon>Eukaryota</taxon>
        <taxon>Sar</taxon>
        <taxon>Stramenopiles</taxon>
        <taxon>Oomycota</taxon>
        <taxon>Peronosporomycetes</taxon>
        <taxon>Peronosporales</taxon>
        <taxon>Peronosporaceae</taxon>
        <taxon>Phytophthora</taxon>
    </lineage>
</organism>
<dbReference type="Proteomes" id="UP001165121">
    <property type="component" value="Unassembled WGS sequence"/>
</dbReference>
<dbReference type="EMBL" id="BSXT01001174">
    <property type="protein sequence ID" value="GMF39519.1"/>
    <property type="molecule type" value="Genomic_DNA"/>
</dbReference>
<gene>
    <name evidence="2" type="ORF">Pfra01_001176500</name>
</gene>
<proteinExistence type="predicted"/>
<name>A0A9W6XIU4_9STRA</name>
<comment type="caution">
    <text evidence="2">The sequence shown here is derived from an EMBL/GenBank/DDBJ whole genome shotgun (WGS) entry which is preliminary data.</text>
</comment>
<accession>A0A9W6XIU4</accession>
<evidence type="ECO:0000313" key="2">
    <source>
        <dbReference type="EMBL" id="GMF39519.1"/>
    </source>
</evidence>
<feature type="region of interest" description="Disordered" evidence="1">
    <location>
        <begin position="72"/>
        <end position="127"/>
    </location>
</feature>